<feature type="coiled-coil region" evidence="1">
    <location>
        <begin position="266"/>
        <end position="305"/>
    </location>
</feature>
<evidence type="ECO:0000256" key="2">
    <source>
        <dbReference type="SAM" id="MobiDB-lite"/>
    </source>
</evidence>
<gene>
    <name evidence="3" type="ORF">M6B38_186285</name>
</gene>
<keyword evidence="4" id="KW-1185">Reference proteome</keyword>
<evidence type="ECO:0000313" key="3">
    <source>
        <dbReference type="EMBL" id="KAJ6804050.1"/>
    </source>
</evidence>
<feature type="compositionally biased region" description="Pro residues" evidence="2">
    <location>
        <begin position="54"/>
        <end position="63"/>
    </location>
</feature>
<dbReference type="EMBL" id="JANAVB010036020">
    <property type="protein sequence ID" value="KAJ6804050.1"/>
    <property type="molecule type" value="Genomic_DNA"/>
</dbReference>
<name>A0AAX6EJ34_IRIPA</name>
<feature type="coiled-coil region" evidence="1">
    <location>
        <begin position="197"/>
        <end position="224"/>
    </location>
</feature>
<organism evidence="3 4">
    <name type="scientific">Iris pallida</name>
    <name type="common">Sweet iris</name>
    <dbReference type="NCBI Taxonomy" id="29817"/>
    <lineage>
        <taxon>Eukaryota</taxon>
        <taxon>Viridiplantae</taxon>
        <taxon>Streptophyta</taxon>
        <taxon>Embryophyta</taxon>
        <taxon>Tracheophyta</taxon>
        <taxon>Spermatophyta</taxon>
        <taxon>Magnoliopsida</taxon>
        <taxon>Liliopsida</taxon>
        <taxon>Asparagales</taxon>
        <taxon>Iridaceae</taxon>
        <taxon>Iridoideae</taxon>
        <taxon>Irideae</taxon>
        <taxon>Iris</taxon>
    </lineage>
</organism>
<dbReference type="GO" id="GO:0008356">
    <property type="term" value="P:asymmetric cell division"/>
    <property type="evidence" value="ECO:0007669"/>
    <property type="project" value="InterPro"/>
</dbReference>
<comment type="caution">
    <text evidence="3">The sequence shown here is derived from an EMBL/GenBank/DDBJ whole genome shotgun (WGS) entry which is preliminary data.</text>
</comment>
<accession>A0AAX6EJ34</accession>
<feature type="region of interest" description="Disordered" evidence="2">
    <location>
        <begin position="120"/>
        <end position="158"/>
    </location>
</feature>
<feature type="compositionally biased region" description="Low complexity" evidence="2">
    <location>
        <begin position="34"/>
        <end position="45"/>
    </location>
</feature>
<dbReference type="InterPro" id="IPR040348">
    <property type="entry name" value="POLAR-like"/>
</dbReference>
<reference evidence="3" key="1">
    <citation type="journal article" date="2023" name="GigaByte">
        <title>Genome assembly of the bearded iris, Iris pallida Lam.</title>
        <authorList>
            <person name="Bruccoleri R.E."/>
            <person name="Oakeley E.J."/>
            <person name="Faust A.M.E."/>
            <person name="Altorfer M."/>
            <person name="Dessus-Babus S."/>
            <person name="Burckhardt D."/>
            <person name="Oertli M."/>
            <person name="Naumann U."/>
            <person name="Petersen F."/>
            <person name="Wong J."/>
        </authorList>
    </citation>
    <scope>NUCLEOTIDE SEQUENCE</scope>
    <source>
        <strain evidence="3">GSM-AAB239-AS_SAM_17_03QT</strain>
    </source>
</reference>
<feature type="compositionally biased region" description="Low complexity" evidence="2">
    <location>
        <begin position="130"/>
        <end position="157"/>
    </location>
</feature>
<sequence>MRIADVLSEENYEEEEEEELRRRRRRRVLHKAPSLSSRSTTMLSRWFSKRRLPGPDPPPPPVAPAGLEASAAPGGKREGLSFNLGMGIGLVFLLAKSATEVNKMTELRAQMEMLLKEVRTETRREDANCSSSESSNKVSDSITSSSGSSNNISISPSQCCGDASTRMMISKDIEGVKHTAVYKGETNYVTATGNTRSASLDQMEAELELELERLETNLEGESSSAHQHRMEVDNEKDDLYVESFSVTYEEEVTIPQDTGEYNGVSAHELERRLHELVATRQQEQIAELQSKLERMEQKLREKEIELCWWKETKCFDLRNEEASHHSNDH</sequence>
<dbReference type="Proteomes" id="UP001140949">
    <property type="component" value="Unassembled WGS sequence"/>
</dbReference>
<keyword evidence="1" id="KW-0175">Coiled coil</keyword>
<proteinExistence type="predicted"/>
<evidence type="ECO:0000313" key="4">
    <source>
        <dbReference type="Proteomes" id="UP001140949"/>
    </source>
</evidence>
<evidence type="ECO:0000256" key="1">
    <source>
        <dbReference type="SAM" id="Coils"/>
    </source>
</evidence>
<reference evidence="3" key="2">
    <citation type="submission" date="2023-04" db="EMBL/GenBank/DDBJ databases">
        <authorList>
            <person name="Bruccoleri R.E."/>
            <person name="Oakeley E.J."/>
            <person name="Faust A.-M."/>
            <person name="Dessus-Babus S."/>
            <person name="Altorfer M."/>
            <person name="Burckhardt D."/>
            <person name="Oertli M."/>
            <person name="Naumann U."/>
            <person name="Petersen F."/>
            <person name="Wong J."/>
        </authorList>
    </citation>
    <scope>NUCLEOTIDE SEQUENCE</scope>
    <source>
        <strain evidence="3">GSM-AAB239-AS_SAM_17_03QT</strain>
        <tissue evidence="3">Leaf</tissue>
    </source>
</reference>
<feature type="region of interest" description="Disordered" evidence="2">
    <location>
        <begin position="22"/>
        <end position="73"/>
    </location>
</feature>
<dbReference type="PANTHER" id="PTHR33476">
    <property type="entry name" value="EMB|CAB62613.1"/>
    <property type="match status" value="1"/>
</dbReference>
<dbReference type="PANTHER" id="PTHR33476:SF22">
    <property type="entry name" value="PROTEIN POLAR LOCALIZATION DURING ASYMMETRIC DIVISION AND REDISTRIBUTION"/>
    <property type="match status" value="1"/>
</dbReference>
<protein>
    <submittedName>
        <fullName evidence="3">Protein POLAR LOCALIZATION DURING ASYMMETRIC DIVISION AND REDISTRIBUTION-like</fullName>
    </submittedName>
</protein>
<dbReference type="AlphaFoldDB" id="A0AAX6EJ34"/>